<dbReference type="Pfam" id="PF02194">
    <property type="entry name" value="PXA"/>
    <property type="match status" value="1"/>
</dbReference>
<dbReference type="PROSITE" id="PS51207">
    <property type="entry name" value="PXA"/>
    <property type="match status" value="1"/>
</dbReference>
<feature type="compositionally biased region" description="Polar residues" evidence="2">
    <location>
        <begin position="870"/>
        <end position="882"/>
    </location>
</feature>
<dbReference type="EMBL" id="JAVLET010000011">
    <property type="protein sequence ID" value="KAL0466867.1"/>
    <property type="molecule type" value="Genomic_DNA"/>
</dbReference>
<feature type="compositionally biased region" description="Basic and acidic residues" evidence="2">
    <location>
        <begin position="804"/>
        <end position="835"/>
    </location>
</feature>
<evidence type="ECO:0000259" key="3">
    <source>
        <dbReference type="PROSITE" id="PS51207"/>
    </source>
</evidence>
<dbReference type="PANTHER" id="PTHR22775">
    <property type="entry name" value="SORTING NEXIN"/>
    <property type="match status" value="1"/>
</dbReference>
<feature type="compositionally biased region" description="Low complexity" evidence="2">
    <location>
        <begin position="836"/>
        <end position="859"/>
    </location>
</feature>
<dbReference type="InterPro" id="IPR001683">
    <property type="entry name" value="PX_dom"/>
</dbReference>
<dbReference type="Gene3D" id="3.30.1520.10">
    <property type="entry name" value="Phox-like domain"/>
    <property type="match status" value="1"/>
</dbReference>
<evidence type="ECO:0000313" key="5">
    <source>
        <dbReference type="Proteomes" id="UP001451303"/>
    </source>
</evidence>
<comment type="caution">
    <text evidence="4">The sequence shown here is derived from an EMBL/GenBank/DDBJ whole genome shotgun (WGS) entry which is preliminary data.</text>
</comment>
<dbReference type="Proteomes" id="UP001451303">
    <property type="component" value="Unassembled WGS sequence"/>
</dbReference>
<dbReference type="Pfam" id="PF00787">
    <property type="entry name" value="PX"/>
    <property type="match status" value="1"/>
</dbReference>
<dbReference type="SMART" id="SM00313">
    <property type="entry name" value="PXA"/>
    <property type="match status" value="1"/>
</dbReference>
<feature type="region of interest" description="Disordered" evidence="2">
    <location>
        <begin position="738"/>
        <end position="922"/>
    </location>
</feature>
<feature type="compositionally biased region" description="Polar residues" evidence="2">
    <location>
        <begin position="532"/>
        <end position="544"/>
    </location>
</feature>
<feature type="region of interest" description="Disordered" evidence="2">
    <location>
        <begin position="1"/>
        <end position="66"/>
    </location>
</feature>
<comment type="similarity">
    <text evidence="1">Belongs to the sorting nexin family.</text>
</comment>
<feature type="region of interest" description="Disordered" evidence="2">
    <location>
        <begin position="480"/>
        <end position="544"/>
    </location>
</feature>
<dbReference type="InterPro" id="IPR036871">
    <property type="entry name" value="PX_dom_sf"/>
</dbReference>
<feature type="compositionally biased region" description="Basic and acidic residues" evidence="2">
    <location>
        <begin position="441"/>
        <end position="453"/>
    </location>
</feature>
<dbReference type="InterPro" id="IPR013937">
    <property type="entry name" value="Sorting_nexin_C"/>
</dbReference>
<dbReference type="InterPro" id="IPR003114">
    <property type="entry name" value="Phox_assoc"/>
</dbReference>
<dbReference type="Pfam" id="PF08628">
    <property type="entry name" value="Nexin_C"/>
    <property type="match status" value="1"/>
</dbReference>
<feature type="compositionally biased region" description="Polar residues" evidence="2">
    <location>
        <begin position="765"/>
        <end position="781"/>
    </location>
</feature>
<dbReference type="SUPFAM" id="SSF64268">
    <property type="entry name" value="PX domain"/>
    <property type="match status" value="1"/>
</dbReference>
<feature type="region of interest" description="Disordered" evidence="2">
    <location>
        <begin position="440"/>
        <end position="465"/>
    </location>
</feature>
<evidence type="ECO:0000256" key="1">
    <source>
        <dbReference type="ARBA" id="ARBA00010883"/>
    </source>
</evidence>
<proteinExistence type="inferred from homology"/>
<feature type="compositionally biased region" description="Low complexity" evidence="2">
    <location>
        <begin position="500"/>
        <end position="513"/>
    </location>
</feature>
<organism evidence="4 5">
    <name type="scientific">Neurospora intermedia</name>
    <dbReference type="NCBI Taxonomy" id="5142"/>
    <lineage>
        <taxon>Eukaryota</taxon>
        <taxon>Fungi</taxon>
        <taxon>Dikarya</taxon>
        <taxon>Ascomycota</taxon>
        <taxon>Pezizomycotina</taxon>
        <taxon>Sordariomycetes</taxon>
        <taxon>Sordariomycetidae</taxon>
        <taxon>Sordariales</taxon>
        <taxon>Sordariaceae</taxon>
        <taxon>Neurospora</taxon>
    </lineage>
</organism>
<gene>
    <name evidence="4" type="ORF">QR685DRAFT_534611</name>
</gene>
<accession>A0ABR3D2C7</accession>
<protein>
    <submittedName>
        <fullName evidence="4">PXA domain-containing protein</fullName>
    </submittedName>
</protein>
<feature type="domain" description="PXA" evidence="3">
    <location>
        <begin position="174"/>
        <end position="356"/>
    </location>
</feature>
<evidence type="ECO:0000256" key="2">
    <source>
        <dbReference type="SAM" id="MobiDB-lite"/>
    </source>
</evidence>
<feature type="compositionally biased region" description="Low complexity" evidence="2">
    <location>
        <begin position="741"/>
        <end position="753"/>
    </location>
</feature>
<dbReference type="CDD" id="cd06093">
    <property type="entry name" value="PX_domain"/>
    <property type="match status" value="1"/>
</dbReference>
<sequence length="1090" mass="118540">MTDQDAPIPGAIPDDAMSSPTTKDPVTADPVPQAKADNDYFDDEMKGGGGFSSAASGTTSTTTDKEDDLATQAFRFLATATPETLGGVAVGLGAVTYFVLGPLGLVLIGAFGGIVGYIQWEQHNTEVARALKGEKGVDLVARLLETKTKAEVTQSEQDADKQEAALALRLEDFQPETREAINEIIDAVIGGYVKWWYSPLVPSDKFFPLACKRTLTSFILAISNHLKRKRPADAFLDFLTNSSSIVIVFLSELTKAFAEFPADVQVSAADALYTYLGSNPDSNLAQLLNERQQAGKFRMVAEDLLAFLDKPTYECDPARVFLREILAGVVLEMTLQNCCKPEWINSWIVYLLEEGEPDFSQAIDEGMQTGPAAADATTFADFDGNVGNIGLTRGNKNSFETEKVCRKSSIAMSHKKKLSKADEEVELMEEMKKLNQMIAEQESKRDKEAKDIMAKSGSVPLQQTVVAEEPDQLGDAFKRSSEEHQLAVQPIAARTEPDSKGSTSSNVSSGTSNAIKTPLSPLSGKSSPAPGGTQSQPEVPSRFTSFDQIVPPARAETPIEEERPKPPPLTLHNANITILDEPGDRNLGSKPAWDYLVQIEPATSIYPGWMIVRKYPDFERLHEILRRIAAISGATEFNTKHKTLPQWKGATRNSLRDELERYVKDACSFKPLAESEGMKKFLERDTANMPVRPKSGFEAFEKIGKGVFDVMTSAPLEGSKALVDGFTGVLGTIGLGHKKNAASSASGNSASGAPQSALQDVTAASRLSMSTIPRPDSSASLNRIRESIDSQRSSIISTQPSKVDPMDRRTSCDYRTEVESARYGRTSARDSREQSRASSRAPPSLRSPSSLSLTLESLRLPPPPDIMPDNYQNSPVSPSPSSRIHDYSPQHARSLTMPSISGSHSRSQSRSPGPNTAPLQGFKSYPKLSEEETRVAVELLFAVINELYTLSSAWNFRRTLLAAAKSFLLRPGNPSLSSIQSLIQSSVLDANTSDDGLAAHLRKLRENALPTEEERAQWPGEMSDEEKEKLRVKARKLLIESGVPAALSGVMGLSATGEALGRLFDCLQIEEVARGLMFGVLLQAVRTVTH</sequence>
<feature type="compositionally biased region" description="Low complexity" evidence="2">
    <location>
        <begin position="898"/>
        <end position="914"/>
    </location>
</feature>
<reference evidence="4 5" key="1">
    <citation type="submission" date="2023-09" db="EMBL/GenBank/DDBJ databases">
        <title>Multi-omics analysis of a traditional fermented food reveals byproduct-associated fungal strains for waste-to-food upcycling.</title>
        <authorList>
            <consortium name="Lawrence Berkeley National Laboratory"/>
            <person name="Rekdal V.M."/>
            <person name="Villalobos-Escobedo J.M."/>
            <person name="Rodriguez-Valeron N."/>
            <person name="Garcia M.O."/>
            <person name="Vasquez D.P."/>
            <person name="Damayanti I."/>
            <person name="Sorensen P.M."/>
            <person name="Baidoo E.E."/>
            <person name="De Carvalho A.C."/>
            <person name="Riley R."/>
            <person name="Lipzen A."/>
            <person name="He G."/>
            <person name="Yan M."/>
            <person name="Haridas S."/>
            <person name="Daum C."/>
            <person name="Yoshinaga Y."/>
            <person name="Ng V."/>
            <person name="Grigoriev I.V."/>
            <person name="Munk R."/>
            <person name="Nuraida L."/>
            <person name="Wijaya C.H."/>
            <person name="Morales P.-C."/>
            <person name="Keasling J.D."/>
        </authorList>
    </citation>
    <scope>NUCLEOTIDE SEQUENCE [LARGE SCALE GENOMIC DNA]</scope>
    <source>
        <strain evidence="4 5">FGSC 2613</strain>
    </source>
</reference>
<evidence type="ECO:0000313" key="4">
    <source>
        <dbReference type="EMBL" id="KAL0466867.1"/>
    </source>
</evidence>
<feature type="compositionally biased region" description="Polar residues" evidence="2">
    <location>
        <begin position="790"/>
        <end position="801"/>
    </location>
</feature>
<feature type="compositionally biased region" description="Low complexity" evidence="2">
    <location>
        <begin position="52"/>
        <end position="62"/>
    </location>
</feature>
<name>A0ABR3D2C7_NEUIN</name>
<keyword evidence="5" id="KW-1185">Reference proteome</keyword>
<dbReference type="PANTHER" id="PTHR22775:SF47">
    <property type="entry name" value="MEIOTICALLY UP-REGULATED GENE 122 PROTEIN"/>
    <property type="match status" value="1"/>
</dbReference>